<reference evidence="1 2" key="1">
    <citation type="journal article" date="2014" name="Nat. Commun.">
        <title>Klebsormidium flaccidum genome reveals primary factors for plant terrestrial adaptation.</title>
        <authorList>
            <person name="Hori K."/>
            <person name="Maruyama F."/>
            <person name="Fujisawa T."/>
            <person name="Togashi T."/>
            <person name="Yamamoto N."/>
            <person name="Seo M."/>
            <person name="Sato S."/>
            <person name="Yamada T."/>
            <person name="Mori H."/>
            <person name="Tajima N."/>
            <person name="Moriyama T."/>
            <person name="Ikeuchi M."/>
            <person name="Watanabe M."/>
            <person name="Wada H."/>
            <person name="Kobayashi K."/>
            <person name="Saito M."/>
            <person name="Masuda T."/>
            <person name="Sasaki-Sekimoto Y."/>
            <person name="Mashiguchi K."/>
            <person name="Awai K."/>
            <person name="Shimojima M."/>
            <person name="Masuda S."/>
            <person name="Iwai M."/>
            <person name="Nobusawa T."/>
            <person name="Narise T."/>
            <person name="Kondo S."/>
            <person name="Saito H."/>
            <person name="Sato R."/>
            <person name="Murakawa M."/>
            <person name="Ihara Y."/>
            <person name="Oshima-Yamada Y."/>
            <person name="Ohtaka K."/>
            <person name="Satoh M."/>
            <person name="Sonobe K."/>
            <person name="Ishii M."/>
            <person name="Ohtani R."/>
            <person name="Kanamori-Sato M."/>
            <person name="Honoki R."/>
            <person name="Miyazaki D."/>
            <person name="Mochizuki H."/>
            <person name="Umetsu J."/>
            <person name="Higashi K."/>
            <person name="Shibata D."/>
            <person name="Kamiya Y."/>
            <person name="Sato N."/>
            <person name="Nakamura Y."/>
            <person name="Tabata S."/>
            <person name="Ida S."/>
            <person name="Kurokawa K."/>
            <person name="Ohta H."/>
        </authorList>
    </citation>
    <scope>NUCLEOTIDE SEQUENCE [LARGE SCALE GENOMIC DNA]</scope>
    <source>
        <strain evidence="1 2">NIES-2285</strain>
    </source>
</reference>
<organism evidence="1 2">
    <name type="scientific">Klebsormidium nitens</name>
    <name type="common">Green alga</name>
    <name type="synonym">Ulothrix nitens</name>
    <dbReference type="NCBI Taxonomy" id="105231"/>
    <lineage>
        <taxon>Eukaryota</taxon>
        <taxon>Viridiplantae</taxon>
        <taxon>Streptophyta</taxon>
        <taxon>Klebsormidiophyceae</taxon>
        <taxon>Klebsormidiales</taxon>
        <taxon>Klebsormidiaceae</taxon>
        <taxon>Klebsormidium</taxon>
    </lineage>
</organism>
<gene>
    <name evidence="1" type="ORF">KFL_015890010</name>
</gene>
<sequence>YGLGFGIRN</sequence>
<dbReference type="Proteomes" id="UP000054558">
    <property type="component" value="Unassembled WGS sequence"/>
</dbReference>
<dbReference type="EMBL" id="DF238538">
    <property type="protein sequence ID" value="GAQ93505.1"/>
    <property type="molecule type" value="Genomic_DNA"/>
</dbReference>
<proteinExistence type="predicted"/>
<name>A0A1Y1IRG7_KLENI</name>
<evidence type="ECO:0000313" key="2">
    <source>
        <dbReference type="Proteomes" id="UP000054558"/>
    </source>
</evidence>
<evidence type="ECO:0000313" key="1">
    <source>
        <dbReference type="EMBL" id="GAQ93505.1"/>
    </source>
</evidence>
<protein>
    <submittedName>
        <fullName evidence="1">Uncharacterized protein</fullName>
    </submittedName>
</protein>
<accession>A0A1Y1IRG7</accession>
<keyword evidence="2" id="KW-1185">Reference proteome</keyword>
<feature type="non-terminal residue" evidence="1">
    <location>
        <position position="1"/>
    </location>
</feature>